<dbReference type="PANTHER" id="PTHR32063:SF0">
    <property type="entry name" value="SWARMING MOTILITY PROTEIN SWRC"/>
    <property type="match status" value="1"/>
</dbReference>
<feature type="transmembrane region" description="Helical" evidence="1">
    <location>
        <begin position="429"/>
        <end position="449"/>
    </location>
</feature>
<feature type="transmembrane region" description="Helical" evidence="1">
    <location>
        <begin position="12"/>
        <end position="34"/>
    </location>
</feature>
<feature type="transmembrane region" description="Helical" evidence="1">
    <location>
        <begin position="387"/>
        <end position="409"/>
    </location>
</feature>
<feature type="transmembrane region" description="Helical" evidence="1">
    <location>
        <begin position="998"/>
        <end position="1022"/>
    </location>
</feature>
<dbReference type="SUPFAM" id="SSF82714">
    <property type="entry name" value="Multidrug efflux transporter AcrB TolC docking domain, DN and DC subdomains"/>
    <property type="match status" value="2"/>
</dbReference>
<dbReference type="PRINTS" id="PR00702">
    <property type="entry name" value="ACRIFLAVINRP"/>
</dbReference>
<organism evidence="2 3">
    <name type="scientific">Breznakiella homolactica</name>
    <dbReference type="NCBI Taxonomy" id="2798577"/>
    <lineage>
        <taxon>Bacteria</taxon>
        <taxon>Pseudomonadati</taxon>
        <taxon>Spirochaetota</taxon>
        <taxon>Spirochaetia</taxon>
        <taxon>Spirochaetales</taxon>
        <taxon>Breznakiellaceae</taxon>
        <taxon>Breznakiella</taxon>
    </lineage>
</organism>
<dbReference type="Gene3D" id="3.30.2090.10">
    <property type="entry name" value="Multidrug efflux transporter AcrB TolC docking domain, DN and DC subdomains"/>
    <property type="match status" value="2"/>
</dbReference>
<evidence type="ECO:0000313" key="3">
    <source>
        <dbReference type="Proteomes" id="UP000595917"/>
    </source>
</evidence>
<evidence type="ECO:0000256" key="1">
    <source>
        <dbReference type="SAM" id="Phobius"/>
    </source>
</evidence>
<dbReference type="Gene3D" id="3.30.70.1320">
    <property type="entry name" value="Multidrug efflux transporter AcrB pore domain like"/>
    <property type="match status" value="1"/>
</dbReference>
<feature type="transmembrane region" description="Helical" evidence="1">
    <location>
        <begin position="464"/>
        <end position="487"/>
    </location>
</feature>
<protein>
    <submittedName>
        <fullName evidence="2">Efflux RND transporter permease subunit</fullName>
    </submittedName>
</protein>
<feature type="transmembrane region" description="Helical" evidence="1">
    <location>
        <begin position="893"/>
        <end position="913"/>
    </location>
</feature>
<feature type="transmembrane region" description="Helical" evidence="1">
    <location>
        <begin position="332"/>
        <end position="351"/>
    </location>
</feature>
<dbReference type="InterPro" id="IPR027463">
    <property type="entry name" value="AcrB_DN_DC_subdom"/>
</dbReference>
<reference evidence="2" key="1">
    <citation type="submission" date="2021-01" db="EMBL/GenBank/DDBJ databases">
        <title>Description of Breznakiella homolactica.</title>
        <authorList>
            <person name="Song Y."/>
            <person name="Brune A."/>
        </authorList>
    </citation>
    <scope>NUCLEOTIDE SEQUENCE</scope>
    <source>
        <strain evidence="2">RmG30</strain>
    </source>
</reference>
<feature type="transmembrane region" description="Helical" evidence="1">
    <location>
        <begin position="358"/>
        <end position="381"/>
    </location>
</feature>
<dbReference type="Gene3D" id="3.30.70.1430">
    <property type="entry name" value="Multidrug efflux transporter AcrB pore domain"/>
    <property type="match status" value="2"/>
</dbReference>
<gene>
    <name evidence="2" type="ORF">JFL75_02865</name>
</gene>
<dbReference type="SUPFAM" id="SSF82693">
    <property type="entry name" value="Multidrug efflux transporter AcrB pore domain, PN1, PN2, PC1 and PC2 subdomains"/>
    <property type="match status" value="3"/>
</dbReference>
<feature type="transmembrane region" description="Helical" evidence="1">
    <location>
        <begin position="536"/>
        <end position="554"/>
    </location>
</feature>
<keyword evidence="1" id="KW-0812">Transmembrane</keyword>
<dbReference type="Proteomes" id="UP000595917">
    <property type="component" value="Chromosome"/>
</dbReference>
<feature type="transmembrane region" description="Helical" evidence="1">
    <location>
        <begin position="919"/>
        <end position="947"/>
    </location>
</feature>
<dbReference type="GO" id="GO:0042910">
    <property type="term" value="F:xenobiotic transmembrane transporter activity"/>
    <property type="evidence" value="ECO:0007669"/>
    <property type="project" value="TreeGrafter"/>
</dbReference>
<dbReference type="InterPro" id="IPR001036">
    <property type="entry name" value="Acrflvin-R"/>
</dbReference>
<keyword evidence="3" id="KW-1185">Reference proteome</keyword>
<dbReference type="Gene3D" id="3.30.70.1440">
    <property type="entry name" value="Multidrug efflux transporter AcrB pore domain"/>
    <property type="match status" value="1"/>
</dbReference>
<keyword evidence="1" id="KW-0472">Membrane</keyword>
<name>A0A7T7XP89_9SPIR</name>
<sequence>MSIAKKVVGRPVLWAVIFALIAIVGIYLVSGVAVDMYPEISFPQLSVTTSYPGAGPETVEKTVTKPLEGSLVNISGLKNMTSTSSEGLSTITLEFNYGTNLDNKINDIRDKLDQVKERLPDDAGAPSIIQFDLSSMPILRVAIRGDRSQNELRAIAEDTIQDRLEQIDGVASTAVMGGQSEIVKVELSQNRLEAYGLTITGISKSLASQNIELGAGSIIDGSTNYSIRTTGEYTSVQDIGETVVAKLNGADIRLQDIGTVSMGYKDETSTVYINGESGVYVSVTKQSGTNAVAIADMVYEKLDEIKALLPGDITLEITQDDTVQTRSMINELVNSAILGVILAMLILFIFLRNIKSTIIVGISIPFSILVTLLVMSVAGITLNMMTLTGLILGVGMIVDSSIVILENIFKFRERGAKPTIAAVLGSQEVMSSIISSTLTTLCVFVPILLFKSQLGMIGEFFQDMILTVGIALASSLMVAIFLVPVLASKYLPLNTRSQKPLKNRVLKGLDEGIGSALNAVNRGYRRLLDAALKHRLAAITVILAAFIGSIFALVNMNITLIPPMNEDSVTLNIEMPLGTTYEDTRAVVLQLQEFAIDEIAGAKSIIADVGSSGRSMDTGGTNIGSLSIKLDLDNKEADTSEQVKNKLRAHFNDFPNATLTFGQGMSRMISGADIDMVLRIDDIDTGLAAAREITDIIEAYVPELTEVTIDLTEGLPQVEVVIDRNRAYNMGLSVNTIANEIAASMNRVTATTFRHSGNEYSVVLMLQDEDRKKLPDLERIFVASSYGTMIPLSNFASLEKGVGPVSINRENQSRVIHITGYMLEGNRADDVENKIKDALNENFVVPNGVIITYEGSWGEISDTVSTFILIITLAVLLVFGVMAGQYESFKDPLINMCTIPLMLIGVIAIYLITGQTISSFTLVGLVMLVGIVVNNGIILVDYTNLLVRRGMPVRQACLDAGESRLRPVLMTTLTTILGLVPMAFFGGESSMMIQPIGLTVIGGLTSATFITLFFIPVMYSLVNEHRGKNRKMKKPETEIAETVPVSAED</sequence>
<evidence type="ECO:0000313" key="2">
    <source>
        <dbReference type="EMBL" id="QQO09868.1"/>
    </source>
</evidence>
<dbReference type="KEGG" id="bhc:JFL75_02865"/>
<dbReference type="GO" id="GO:0005886">
    <property type="term" value="C:plasma membrane"/>
    <property type="evidence" value="ECO:0007669"/>
    <property type="project" value="TreeGrafter"/>
</dbReference>
<keyword evidence="1" id="KW-1133">Transmembrane helix</keyword>
<dbReference type="SUPFAM" id="SSF82866">
    <property type="entry name" value="Multidrug efflux transporter AcrB transmembrane domain"/>
    <property type="match status" value="2"/>
</dbReference>
<feature type="transmembrane region" description="Helical" evidence="1">
    <location>
        <begin position="867"/>
        <end position="886"/>
    </location>
</feature>
<dbReference type="AlphaFoldDB" id="A0A7T7XP89"/>
<dbReference type="RefSeq" id="WP_215627172.1">
    <property type="nucleotide sequence ID" value="NZ_CP067089.2"/>
</dbReference>
<dbReference type="PANTHER" id="PTHR32063">
    <property type="match status" value="1"/>
</dbReference>
<dbReference type="EMBL" id="CP067089">
    <property type="protein sequence ID" value="QQO09868.1"/>
    <property type="molecule type" value="Genomic_DNA"/>
</dbReference>
<dbReference type="Pfam" id="PF00873">
    <property type="entry name" value="ACR_tran"/>
    <property type="match status" value="1"/>
</dbReference>
<feature type="transmembrane region" description="Helical" evidence="1">
    <location>
        <begin position="968"/>
        <end position="986"/>
    </location>
</feature>
<proteinExistence type="predicted"/>
<dbReference type="Gene3D" id="1.20.1640.10">
    <property type="entry name" value="Multidrug efflux transporter AcrB transmembrane domain"/>
    <property type="match status" value="2"/>
</dbReference>
<accession>A0A7T7XP89</accession>